<accession>A0A6A6VTC6</accession>
<dbReference type="GO" id="GO:0032299">
    <property type="term" value="C:ribonuclease H2 complex"/>
    <property type="evidence" value="ECO:0007669"/>
    <property type="project" value="InterPro"/>
</dbReference>
<dbReference type="Gene3D" id="2.40.128.680">
    <property type="match status" value="1"/>
</dbReference>
<sequence length="150" mass="16782">MLAIKPSSQKPEKCSANVLPCQIKYDGPIEAKQRYWKPVETHDGSKSAYFRGRELRGTDVALPEGFRGSVLQITEKRLHPPPADSAPDSDEEEIPEDIKIAEELAAFDSVTVWGHDSAPSETEDAYFKGLKEWIAFSTAVRDFGLCRDRN</sequence>
<dbReference type="EMBL" id="ML996588">
    <property type="protein sequence ID" value="KAF2753046.1"/>
    <property type="molecule type" value="Genomic_DNA"/>
</dbReference>
<organism evidence="2 3">
    <name type="scientific">Pseudovirgaria hyperparasitica</name>
    <dbReference type="NCBI Taxonomy" id="470096"/>
    <lineage>
        <taxon>Eukaryota</taxon>
        <taxon>Fungi</taxon>
        <taxon>Dikarya</taxon>
        <taxon>Ascomycota</taxon>
        <taxon>Pezizomycotina</taxon>
        <taxon>Dothideomycetes</taxon>
        <taxon>Dothideomycetes incertae sedis</taxon>
        <taxon>Acrospermales</taxon>
        <taxon>Acrospermaceae</taxon>
        <taxon>Pseudovirgaria</taxon>
    </lineage>
</organism>
<evidence type="ECO:0000256" key="1">
    <source>
        <dbReference type="SAM" id="MobiDB-lite"/>
    </source>
</evidence>
<evidence type="ECO:0000313" key="3">
    <source>
        <dbReference type="Proteomes" id="UP000799437"/>
    </source>
</evidence>
<dbReference type="OrthoDB" id="6222486at2759"/>
<protein>
    <submittedName>
        <fullName evidence="2">Ribonuclease H1 small subunit</fullName>
    </submittedName>
</protein>
<dbReference type="GeneID" id="54488759"/>
<dbReference type="PANTHER" id="PTHR47204:SF1">
    <property type="entry name" value="RIBONUCLEASE H2 SUBUNIT C"/>
    <property type="match status" value="1"/>
</dbReference>
<dbReference type="Proteomes" id="UP000799437">
    <property type="component" value="Unassembled WGS sequence"/>
</dbReference>
<dbReference type="AlphaFoldDB" id="A0A6A6VTC6"/>
<dbReference type="CDD" id="cd09271">
    <property type="entry name" value="RNase_H2-C"/>
    <property type="match status" value="1"/>
</dbReference>
<dbReference type="InterPro" id="IPR013924">
    <property type="entry name" value="RNase_H2_suC"/>
</dbReference>
<proteinExistence type="predicted"/>
<keyword evidence="3" id="KW-1185">Reference proteome</keyword>
<dbReference type="GO" id="GO:0006401">
    <property type="term" value="P:RNA catabolic process"/>
    <property type="evidence" value="ECO:0007669"/>
    <property type="project" value="InterPro"/>
</dbReference>
<reference evidence="2" key="1">
    <citation type="journal article" date="2020" name="Stud. Mycol.">
        <title>101 Dothideomycetes genomes: a test case for predicting lifestyles and emergence of pathogens.</title>
        <authorList>
            <person name="Haridas S."/>
            <person name="Albert R."/>
            <person name="Binder M."/>
            <person name="Bloem J."/>
            <person name="Labutti K."/>
            <person name="Salamov A."/>
            <person name="Andreopoulos B."/>
            <person name="Baker S."/>
            <person name="Barry K."/>
            <person name="Bills G."/>
            <person name="Bluhm B."/>
            <person name="Cannon C."/>
            <person name="Castanera R."/>
            <person name="Culley D."/>
            <person name="Daum C."/>
            <person name="Ezra D."/>
            <person name="Gonzalez J."/>
            <person name="Henrissat B."/>
            <person name="Kuo A."/>
            <person name="Liang C."/>
            <person name="Lipzen A."/>
            <person name="Lutzoni F."/>
            <person name="Magnuson J."/>
            <person name="Mondo S."/>
            <person name="Nolan M."/>
            <person name="Ohm R."/>
            <person name="Pangilinan J."/>
            <person name="Park H.-J."/>
            <person name="Ramirez L."/>
            <person name="Alfaro M."/>
            <person name="Sun H."/>
            <person name="Tritt A."/>
            <person name="Yoshinaga Y."/>
            <person name="Zwiers L.-H."/>
            <person name="Turgeon B."/>
            <person name="Goodwin S."/>
            <person name="Spatafora J."/>
            <person name="Crous P."/>
            <person name="Grigoriev I."/>
        </authorList>
    </citation>
    <scope>NUCLEOTIDE SEQUENCE</scope>
    <source>
        <strain evidence="2">CBS 121739</strain>
    </source>
</reference>
<gene>
    <name evidence="2" type="ORF">EJ05DRAFT_505458</name>
</gene>
<dbReference type="PANTHER" id="PTHR47204">
    <property type="entry name" value="OS02G0168900 PROTEIN"/>
    <property type="match status" value="1"/>
</dbReference>
<name>A0A6A6VTC6_9PEZI</name>
<evidence type="ECO:0000313" key="2">
    <source>
        <dbReference type="EMBL" id="KAF2753046.1"/>
    </source>
</evidence>
<feature type="region of interest" description="Disordered" evidence="1">
    <location>
        <begin position="74"/>
        <end position="94"/>
    </location>
</feature>
<dbReference type="Pfam" id="PF08615">
    <property type="entry name" value="RNase_H2_suC"/>
    <property type="match status" value="1"/>
</dbReference>
<dbReference type="RefSeq" id="XP_033595497.1">
    <property type="nucleotide sequence ID" value="XM_033747705.1"/>
</dbReference>